<accession>A0A2T3A453</accession>
<sequence>MNPIYIPSIYTSRTARCCEQYLPNCMCRQELGLATTLGTAGRTHAAGCRSASCRLCGLYENNCRRRLLKSHSSNIAPRLVLLCSTMWEGENEKKKVPPPEQNPSLGRPWPGLTCLIFGLVTPQLRPDTLQALRNSGKNRTRAPSCPMTDKAWMPQPTTS</sequence>
<keyword evidence="3" id="KW-1185">Reference proteome</keyword>
<evidence type="ECO:0000313" key="3">
    <source>
        <dbReference type="Proteomes" id="UP000241462"/>
    </source>
</evidence>
<name>A0A2T3A453_9PEZI</name>
<evidence type="ECO:0000256" key="1">
    <source>
        <dbReference type="SAM" id="MobiDB-lite"/>
    </source>
</evidence>
<dbReference type="EMBL" id="KZ678477">
    <property type="protein sequence ID" value="PSR82461.1"/>
    <property type="molecule type" value="Genomic_DNA"/>
</dbReference>
<protein>
    <submittedName>
        <fullName evidence="2">Uncharacterized protein</fullName>
    </submittedName>
</protein>
<dbReference type="AlphaFoldDB" id="A0A2T3A453"/>
<organism evidence="2 3">
    <name type="scientific">Coniella lustricola</name>
    <dbReference type="NCBI Taxonomy" id="2025994"/>
    <lineage>
        <taxon>Eukaryota</taxon>
        <taxon>Fungi</taxon>
        <taxon>Dikarya</taxon>
        <taxon>Ascomycota</taxon>
        <taxon>Pezizomycotina</taxon>
        <taxon>Sordariomycetes</taxon>
        <taxon>Sordariomycetidae</taxon>
        <taxon>Diaporthales</taxon>
        <taxon>Schizoparmaceae</taxon>
        <taxon>Coniella</taxon>
    </lineage>
</organism>
<evidence type="ECO:0000313" key="2">
    <source>
        <dbReference type="EMBL" id="PSR82461.1"/>
    </source>
</evidence>
<reference evidence="2 3" key="1">
    <citation type="journal article" date="2018" name="Mycol. Prog.">
        <title>Coniella lustricola, a new species from submerged detritus.</title>
        <authorList>
            <person name="Raudabaugh D.B."/>
            <person name="Iturriaga T."/>
            <person name="Carver A."/>
            <person name="Mondo S."/>
            <person name="Pangilinan J."/>
            <person name="Lipzen A."/>
            <person name="He G."/>
            <person name="Amirebrahimi M."/>
            <person name="Grigoriev I.V."/>
            <person name="Miller A.N."/>
        </authorList>
    </citation>
    <scope>NUCLEOTIDE SEQUENCE [LARGE SCALE GENOMIC DNA]</scope>
    <source>
        <strain evidence="2 3">B22-T-1</strain>
    </source>
</reference>
<dbReference type="Proteomes" id="UP000241462">
    <property type="component" value="Unassembled WGS sequence"/>
</dbReference>
<proteinExistence type="predicted"/>
<feature type="region of interest" description="Disordered" evidence="1">
    <location>
        <begin position="133"/>
        <end position="159"/>
    </location>
</feature>
<gene>
    <name evidence="2" type="ORF">BD289DRAFT_14551</name>
</gene>
<dbReference type="InParanoid" id="A0A2T3A453"/>